<keyword evidence="6" id="KW-1185">Reference proteome</keyword>
<dbReference type="Pfam" id="PF00431">
    <property type="entry name" value="CUB"/>
    <property type="match status" value="2"/>
</dbReference>
<dbReference type="KEGG" id="lgi:LOTGIDRAFT_137993"/>
<dbReference type="GeneID" id="20233980"/>
<evidence type="ECO:0000259" key="4">
    <source>
        <dbReference type="PROSITE" id="PS01180"/>
    </source>
</evidence>
<dbReference type="FunFam" id="2.60.120.290:FF:000013">
    <property type="entry name" value="Membrane frizzled-related protein"/>
    <property type="match status" value="2"/>
</dbReference>
<keyword evidence="1" id="KW-0677">Repeat</keyword>
<proteinExistence type="predicted"/>
<evidence type="ECO:0000256" key="3">
    <source>
        <dbReference type="PROSITE-ProRule" id="PRU00059"/>
    </source>
</evidence>
<dbReference type="PROSITE" id="PS01180">
    <property type="entry name" value="CUB"/>
    <property type="match status" value="2"/>
</dbReference>
<evidence type="ECO:0000313" key="5">
    <source>
        <dbReference type="EMBL" id="ESP02705.1"/>
    </source>
</evidence>
<comment type="caution">
    <text evidence="3">Lacks conserved residue(s) required for the propagation of feature annotation.</text>
</comment>
<feature type="domain" description="CUB" evidence="4">
    <location>
        <begin position="114"/>
        <end position="225"/>
    </location>
</feature>
<dbReference type="OrthoDB" id="6160890at2759"/>
<dbReference type="RefSeq" id="XP_009046589.1">
    <property type="nucleotide sequence ID" value="XM_009048341.1"/>
</dbReference>
<evidence type="ECO:0000256" key="2">
    <source>
        <dbReference type="ARBA" id="ARBA00023157"/>
    </source>
</evidence>
<dbReference type="InterPro" id="IPR000859">
    <property type="entry name" value="CUB_dom"/>
</dbReference>
<protein>
    <recommendedName>
        <fullName evidence="4">CUB domain-containing protein</fullName>
    </recommendedName>
</protein>
<reference evidence="5 6" key="1">
    <citation type="journal article" date="2013" name="Nature">
        <title>Insights into bilaterian evolution from three spiralian genomes.</title>
        <authorList>
            <person name="Simakov O."/>
            <person name="Marletaz F."/>
            <person name="Cho S.J."/>
            <person name="Edsinger-Gonzales E."/>
            <person name="Havlak P."/>
            <person name="Hellsten U."/>
            <person name="Kuo D.H."/>
            <person name="Larsson T."/>
            <person name="Lv J."/>
            <person name="Arendt D."/>
            <person name="Savage R."/>
            <person name="Osoegawa K."/>
            <person name="de Jong P."/>
            <person name="Grimwood J."/>
            <person name="Chapman J.A."/>
            <person name="Shapiro H."/>
            <person name="Aerts A."/>
            <person name="Otillar R.P."/>
            <person name="Terry A.Y."/>
            <person name="Boore J.L."/>
            <person name="Grigoriev I.V."/>
            <person name="Lindberg D.R."/>
            <person name="Seaver E.C."/>
            <person name="Weisblat D.A."/>
            <person name="Putnam N.H."/>
            <person name="Rokhsar D.S."/>
        </authorList>
    </citation>
    <scope>NUCLEOTIDE SEQUENCE [LARGE SCALE GENOMIC DNA]</scope>
</reference>
<dbReference type="Proteomes" id="UP000030746">
    <property type="component" value="Unassembled WGS sequence"/>
</dbReference>
<dbReference type="SMART" id="SM00042">
    <property type="entry name" value="CUB"/>
    <property type="match status" value="2"/>
</dbReference>
<gene>
    <name evidence="5" type="ORF">LOTGIDRAFT_137993</name>
</gene>
<dbReference type="AlphaFoldDB" id="V4CKD5"/>
<dbReference type="HOGENOM" id="CLU_015228_5_2_1"/>
<dbReference type="CDD" id="cd00041">
    <property type="entry name" value="CUB"/>
    <property type="match status" value="2"/>
</dbReference>
<evidence type="ECO:0000313" key="6">
    <source>
        <dbReference type="Proteomes" id="UP000030746"/>
    </source>
</evidence>
<dbReference type="Gene3D" id="2.60.120.290">
    <property type="entry name" value="Spermadhesin, CUB domain"/>
    <property type="match status" value="2"/>
</dbReference>
<organism evidence="5 6">
    <name type="scientific">Lottia gigantea</name>
    <name type="common">Giant owl limpet</name>
    <dbReference type="NCBI Taxonomy" id="225164"/>
    <lineage>
        <taxon>Eukaryota</taxon>
        <taxon>Metazoa</taxon>
        <taxon>Spiralia</taxon>
        <taxon>Lophotrochozoa</taxon>
        <taxon>Mollusca</taxon>
        <taxon>Gastropoda</taxon>
        <taxon>Patellogastropoda</taxon>
        <taxon>Lottioidea</taxon>
        <taxon>Lottiidae</taxon>
        <taxon>Lottia</taxon>
    </lineage>
</organism>
<sequence>CGGYIQTVPGSIQTPNYPDSYPPTTECTWIIEAAADHNVQLIFLTFDIVLDSYCTGDKVEFKDGPNENSPWIASYCGNISPPNITTTGRYLYIRFISDDQIQTAGMHLFFDQACKISLNDSSGFISSPNYPSNYPSLTKCVWIISPPYESLIQLTVLNLEIEYETNCLYDSLNIYDGKNESSLLLAKYCGSYTNEVLNSTSNFLFIQFTSDTSGKLKIHRLIKKE</sequence>
<accession>V4CKD5</accession>
<keyword evidence="2" id="KW-1015">Disulfide bond</keyword>
<feature type="non-terminal residue" evidence="5">
    <location>
        <position position="1"/>
    </location>
</feature>
<dbReference type="PANTHER" id="PTHR24251">
    <property type="entry name" value="OVOCHYMASE-RELATED"/>
    <property type="match status" value="1"/>
</dbReference>
<dbReference type="SUPFAM" id="SSF49854">
    <property type="entry name" value="Spermadhesin, CUB domain"/>
    <property type="match status" value="2"/>
</dbReference>
<dbReference type="InterPro" id="IPR035914">
    <property type="entry name" value="Sperma_CUB_dom_sf"/>
</dbReference>
<dbReference type="CTD" id="20233980"/>
<evidence type="ECO:0000256" key="1">
    <source>
        <dbReference type="ARBA" id="ARBA00022737"/>
    </source>
</evidence>
<name>V4CKD5_LOTGI</name>
<dbReference type="EMBL" id="KB200130">
    <property type="protein sequence ID" value="ESP02705.1"/>
    <property type="molecule type" value="Genomic_DNA"/>
</dbReference>
<feature type="domain" description="CUB" evidence="4">
    <location>
        <begin position="1"/>
        <end position="113"/>
    </location>
</feature>
<dbReference type="OMA" id="CEWLISP"/>